<keyword evidence="7" id="KW-0443">Lipid metabolism</keyword>
<dbReference type="GO" id="GO:0005506">
    <property type="term" value="F:iron ion binding"/>
    <property type="evidence" value="ECO:0007669"/>
    <property type="project" value="InterPro"/>
</dbReference>
<accession>A0A0H5QQ31</accession>
<evidence type="ECO:0000256" key="9">
    <source>
        <dbReference type="ARBA" id="ARBA00023239"/>
    </source>
</evidence>
<dbReference type="InterPro" id="IPR002403">
    <property type="entry name" value="Cyt_P450_E_grp-IV"/>
</dbReference>
<keyword evidence="2" id="KW-0444">Lipid biosynthesis</keyword>
<dbReference type="PANTHER" id="PTHR24286">
    <property type="entry name" value="CYTOCHROME P450 26"/>
    <property type="match status" value="1"/>
</dbReference>
<evidence type="ECO:0008006" key="12">
    <source>
        <dbReference type="Google" id="ProtNLM"/>
    </source>
</evidence>
<evidence type="ECO:0000313" key="11">
    <source>
        <dbReference type="EMBL" id="CRZ04153.1"/>
    </source>
</evidence>
<evidence type="ECO:0000256" key="3">
    <source>
        <dbReference type="ARBA" id="ARBA00022723"/>
    </source>
</evidence>
<dbReference type="Gene3D" id="1.10.630.10">
    <property type="entry name" value="Cytochrome P450"/>
    <property type="match status" value="1"/>
</dbReference>
<keyword evidence="9" id="KW-0456">Lyase</keyword>
<dbReference type="EMBL" id="HACM01003711">
    <property type="protein sequence ID" value="CRZ04153.1"/>
    <property type="molecule type" value="Transcribed_RNA"/>
</dbReference>
<proteinExistence type="inferred from homology"/>
<sequence>NAMSAAKPTQERSKESRKEGKGEAEPDEKSPLSSPSAYQASGGHTGEIARPVECDDFIHKIAKYAGTFNILAFVDALMFVGNIGGTLYKKSLAANGAPVYRCSIGLETIVVADHTSASFVIGSTSDVFDREKHKRFGPIGIPEYIMKTAWPVLTASDAFGHKVNRALTVAVLHSRMPLLQAAFDRSASLAYQFIFEKYAEGNGPYRNIHDVALKISGDLIYEWLLGCRPPSWEALTTYPFNALSMINTDTWIGDQLATFFSKAMVWYKNGYATRDESLKIYHRSPVYKEFEKMAQDMGFPTKDMEYWLMMFMQLNGTAGLGLPLCQALSVLGDQQTILSLLRDEVDGHQLTLDSMDKFPLLDSFAWETMRLFIRPTILFKEAQRDVEIPAGDGKLYVVKKGELVVVNVPLASRDPSVFDHPFEFNAHRFMKNPELKKKVFAFGMVDGHDIPSARFGCAMRSAGVGNELFKLTLGTFIQRVDWALDGQPDFRKRLGQYDPESLGVTYLKPRPEYLASLQKK</sequence>
<keyword evidence="8" id="KW-0275">Fatty acid biosynthesis</keyword>
<dbReference type="GO" id="GO:0016829">
    <property type="term" value="F:lyase activity"/>
    <property type="evidence" value="ECO:0007669"/>
    <property type="project" value="UniProtKB-KW"/>
</dbReference>
<evidence type="ECO:0000256" key="5">
    <source>
        <dbReference type="ARBA" id="ARBA00022832"/>
    </source>
</evidence>
<evidence type="ECO:0000256" key="6">
    <source>
        <dbReference type="ARBA" id="ARBA00023004"/>
    </source>
</evidence>
<dbReference type="Pfam" id="PF00067">
    <property type="entry name" value="p450"/>
    <property type="match status" value="1"/>
</dbReference>
<keyword evidence="5" id="KW-0276">Fatty acid metabolism</keyword>
<comment type="similarity">
    <text evidence="1">Belongs to the cytochrome P450 family.</text>
</comment>
<dbReference type="AlphaFoldDB" id="A0A0H5QQ31"/>
<dbReference type="GO" id="GO:0004497">
    <property type="term" value="F:monooxygenase activity"/>
    <property type="evidence" value="ECO:0007669"/>
    <property type="project" value="InterPro"/>
</dbReference>
<dbReference type="GO" id="GO:0016125">
    <property type="term" value="P:sterol metabolic process"/>
    <property type="evidence" value="ECO:0007669"/>
    <property type="project" value="TreeGrafter"/>
</dbReference>
<dbReference type="SUPFAM" id="SSF48264">
    <property type="entry name" value="Cytochrome P450"/>
    <property type="match status" value="1"/>
</dbReference>
<dbReference type="PANTHER" id="PTHR24286:SF255">
    <property type="entry name" value="ALLENE OXIDE SYNTHASE, CHLOROPLASTIC"/>
    <property type="match status" value="1"/>
</dbReference>
<protein>
    <recommendedName>
        <fullName evidence="12">Cytochrome P450</fullName>
    </recommendedName>
</protein>
<evidence type="ECO:0000256" key="7">
    <source>
        <dbReference type="ARBA" id="ARBA00023098"/>
    </source>
</evidence>
<keyword evidence="4" id="KW-0925">Oxylipin biosynthesis</keyword>
<keyword evidence="3" id="KW-0479">Metal-binding</keyword>
<evidence type="ECO:0000256" key="10">
    <source>
        <dbReference type="SAM" id="MobiDB-lite"/>
    </source>
</evidence>
<dbReference type="InterPro" id="IPR036396">
    <property type="entry name" value="Cyt_P450_sf"/>
</dbReference>
<evidence type="ECO:0000256" key="1">
    <source>
        <dbReference type="ARBA" id="ARBA00010617"/>
    </source>
</evidence>
<keyword evidence="6" id="KW-0408">Iron</keyword>
<reference evidence="11" key="1">
    <citation type="submission" date="2015-04" db="EMBL/GenBank/DDBJ databases">
        <title>The genome sequence of the plant pathogenic Rhizarian Plasmodiophora brassicae reveals insights in its biotrophic life cycle and the origin of chitin synthesis.</title>
        <authorList>
            <person name="Schwelm A."/>
            <person name="Fogelqvist J."/>
            <person name="Knaust A."/>
            <person name="Julke S."/>
            <person name="Lilja T."/>
            <person name="Dhandapani V."/>
            <person name="Bonilla-Rosso G."/>
            <person name="Karlsson M."/>
            <person name="Shevchenko A."/>
            <person name="Choi S.R."/>
            <person name="Kim H.G."/>
            <person name="Park J.Y."/>
            <person name="Lim Y.P."/>
            <person name="Ludwig-Muller J."/>
            <person name="Dixelius C."/>
        </authorList>
    </citation>
    <scope>NUCLEOTIDE SEQUENCE</scope>
    <source>
        <tissue evidence="11">Potato root galls</tissue>
    </source>
</reference>
<dbReference type="GO" id="GO:0016705">
    <property type="term" value="F:oxidoreductase activity, acting on paired donors, with incorporation or reduction of molecular oxygen"/>
    <property type="evidence" value="ECO:0007669"/>
    <property type="project" value="InterPro"/>
</dbReference>
<organism evidence="11">
    <name type="scientific">Spongospora subterranea</name>
    <dbReference type="NCBI Taxonomy" id="70186"/>
    <lineage>
        <taxon>Eukaryota</taxon>
        <taxon>Sar</taxon>
        <taxon>Rhizaria</taxon>
        <taxon>Endomyxa</taxon>
        <taxon>Phytomyxea</taxon>
        <taxon>Plasmodiophorida</taxon>
        <taxon>Plasmodiophoridae</taxon>
        <taxon>Spongospora</taxon>
    </lineage>
</organism>
<feature type="non-terminal residue" evidence="11">
    <location>
        <position position="1"/>
    </location>
</feature>
<feature type="compositionally biased region" description="Basic and acidic residues" evidence="10">
    <location>
        <begin position="9"/>
        <end position="30"/>
    </location>
</feature>
<evidence type="ECO:0000256" key="4">
    <source>
        <dbReference type="ARBA" id="ARBA00022767"/>
    </source>
</evidence>
<dbReference type="GO" id="GO:0031408">
    <property type="term" value="P:oxylipin biosynthetic process"/>
    <property type="evidence" value="ECO:0007669"/>
    <property type="project" value="UniProtKB-KW"/>
</dbReference>
<dbReference type="GO" id="GO:0006633">
    <property type="term" value="P:fatty acid biosynthetic process"/>
    <property type="evidence" value="ECO:0007669"/>
    <property type="project" value="UniProtKB-KW"/>
</dbReference>
<dbReference type="PRINTS" id="PR00465">
    <property type="entry name" value="EP450IV"/>
</dbReference>
<feature type="region of interest" description="Disordered" evidence="10">
    <location>
        <begin position="1"/>
        <end position="45"/>
    </location>
</feature>
<dbReference type="InterPro" id="IPR001128">
    <property type="entry name" value="Cyt_P450"/>
</dbReference>
<evidence type="ECO:0000256" key="8">
    <source>
        <dbReference type="ARBA" id="ARBA00023160"/>
    </source>
</evidence>
<name>A0A0H5QQ31_9EUKA</name>
<dbReference type="GO" id="GO:0020037">
    <property type="term" value="F:heme binding"/>
    <property type="evidence" value="ECO:0007669"/>
    <property type="project" value="InterPro"/>
</dbReference>
<evidence type="ECO:0000256" key="2">
    <source>
        <dbReference type="ARBA" id="ARBA00022516"/>
    </source>
</evidence>